<proteinExistence type="predicted"/>
<comment type="caution">
    <text evidence="3">The sequence shown here is derived from an EMBL/GenBank/DDBJ whole genome shotgun (WGS) entry which is preliminary data.</text>
</comment>
<feature type="region of interest" description="Disordered" evidence="1">
    <location>
        <begin position="70"/>
        <end position="104"/>
    </location>
</feature>
<keyword evidence="4" id="KW-1185">Reference proteome</keyword>
<evidence type="ECO:0000313" key="4">
    <source>
        <dbReference type="Proteomes" id="UP000567922"/>
    </source>
</evidence>
<feature type="transmembrane region" description="Helical" evidence="2">
    <location>
        <begin position="39"/>
        <end position="56"/>
    </location>
</feature>
<keyword evidence="2" id="KW-1133">Transmembrane helix</keyword>
<accession>A0A839RQ14</accession>
<evidence type="ECO:0000256" key="1">
    <source>
        <dbReference type="SAM" id="MobiDB-lite"/>
    </source>
</evidence>
<evidence type="ECO:0000256" key="2">
    <source>
        <dbReference type="SAM" id="Phobius"/>
    </source>
</evidence>
<keyword evidence="2" id="KW-0812">Transmembrane</keyword>
<feature type="transmembrane region" description="Helical" evidence="2">
    <location>
        <begin position="12"/>
        <end position="33"/>
    </location>
</feature>
<keyword evidence="2" id="KW-0472">Membrane</keyword>
<protein>
    <submittedName>
        <fullName evidence="3">Uncharacterized protein</fullName>
    </submittedName>
</protein>
<gene>
    <name evidence="3" type="ORF">FHU29_002575</name>
</gene>
<reference evidence="3 4" key="1">
    <citation type="submission" date="2020-08" db="EMBL/GenBank/DDBJ databases">
        <title>Sequencing the genomes of 1000 actinobacteria strains.</title>
        <authorList>
            <person name="Klenk H.-P."/>
        </authorList>
    </citation>
    <scope>NUCLEOTIDE SEQUENCE [LARGE SCALE GENOMIC DNA]</scope>
    <source>
        <strain evidence="3 4">DSM 45258</strain>
    </source>
</reference>
<dbReference type="Proteomes" id="UP000567922">
    <property type="component" value="Unassembled WGS sequence"/>
</dbReference>
<evidence type="ECO:0000313" key="3">
    <source>
        <dbReference type="EMBL" id="MBB3038126.1"/>
    </source>
</evidence>
<dbReference type="AlphaFoldDB" id="A0A839RQ14"/>
<sequence length="104" mass="11498">MHPVGLRQRLEVLLGFLSFFTAIAFFSAVAVIFRGDVALGPSVVLLVCVTLLWFTYRKWRRVREPARAPDTLNPDHTPLVGGSWSGQRVCGRRGSVHPRADPAG</sequence>
<organism evidence="3 4">
    <name type="scientific">Hoyosella altamirensis</name>
    <dbReference type="NCBI Taxonomy" id="616997"/>
    <lineage>
        <taxon>Bacteria</taxon>
        <taxon>Bacillati</taxon>
        <taxon>Actinomycetota</taxon>
        <taxon>Actinomycetes</taxon>
        <taxon>Mycobacteriales</taxon>
        <taxon>Hoyosellaceae</taxon>
        <taxon>Hoyosella</taxon>
    </lineage>
</organism>
<dbReference type="EMBL" id="JACHWS010000002">
    <property type="protein sequence ID" value="MBB3038126.1"/>
    <property type="molecule type" value="Genomic_DNA"/>
</dbReference>
<name>A0A839RQ14_9ACTN</name>